<dbReference type="KEGG" id="ppsc:EHS13_20000"/>
<dbReference type="Gene3D" id="3.30.2120.10">
    <property type="entry name" value="Bacillus phage protein-like"/>
    <property type="match status" value="1"/>
</dbReference>
<sequence length="157" mass="17937">MSKYTREQIEAMTPEQLKRSVATDVMGLSVYHYDKDFEANCYYMLVDGIDPVAPFDGLTTGERKTEEEAWSDCPDYLNDIAAAWKVIEEMQVKGFATVLQRLGDYFAPDDLWECQFGHMPMAKDESAQVVICKAALLAVIQDEKKSYFHDPDDELPF</sequence>
<dbReference type="Pfam" id="PF18066">
    <property type="entry name" value="Phage_ABA_S"/>
    <property type="match status" value="1"/>
</dbReference>
<feature type="domain" description="Phage ABA sandwich" evidence="1">
    <location>
        <begin position="21"/>
        <end position="136"/>
    </location>
</feature>
<proteinExistence type="predicted"/>
<reference evidence="3" key="1">
    <citation type="submission" date="2018-11" db="EMBL/GenBank/DDBJ databases">
        <title>Complete genome sequence of Paenibacillus sp. ML311-T8.</title>
        <authorList>
            <person name="Nam Y.-D."/>
            <person name="Kang J."/>
            <person name="Chung W.-H."/>
            <person name="Park Y.S."/>
        </authorList>
    </citation>
    <scope>NUCLEOTIDE SEQUENCE [LARGE SCALE GENOMIC DNA]</scope>
    <source>
        <strain evidence="3">ML311-T8</strain>
    </source>
</reference>
<dbReference type="InterPro" id="IPR041270">
    <property type="entry name" value="Phage_ABA_S"/>
</dbReference>
<evidence type="ECO:0000259" key="1">
    <source>
        <dbReference type="Pfam" id="PF18066"/>
    </source>
</evidence>
<dbReference type="AlphaFoldDB" id="A0A6B8RN82"/>
<dbReference type="Proteomes" id="UP000426246">
    <property type="component" value="Chromosome"/>
</dbReference>
<dbReference type="OrthoDB" id="2659088at2"/>
<name>A0A6B8RN82_9BACL</name>
<keyword evidence="3" id="KW-1185">Reference proteome</keyword>
<dbReference type="EMBL" id="CP034235">
    <property type="protein sequence ID" value="QGQ97005.1"/>
    <property type="molecule type" value="Genomic_DNA"/>
</dbReference>
<accession>A0A6B8RN82</accession>
<evidence type="ECO:0000313" key="2">
    <source>
        <dbReference type="EMBL" id="QGQ97005.1"/>
    </source>
</evidence>
<organism evidence="2 3">
    <name type="scientific">Paenibacillus psychroresistens</name>
    <dbReference type="NCBI Taxonomy" id="1778678"/>
    <lineage>
        <taxon>Bacteria</taxon>
        <taxon>Bacillati</taxon>
        <taxon>Bacillota</taxon>
        <taxon>Bacilli</taxon>
        <taxon>Bacillales</taxon>
        <taxon>Paenibacillaceae</taxon>
        <taxon>Paenibacillus</taxon>
    </lineage>
</organism>
<evidence type="ECO:0000313" key="3">
    <source>
        <dbReference type="Proteomes" id="UP000426246"/>
    </source>
</evidence>
<protein>
    <recommendedName>
        <fullName evidence="1">Phage ABA sandwich domain-containing protein</fullName>
    </recommendedName>
</protein>
<dbReference type="InterPro" id="IPR028985">
    <property type="entry name" value="Bacillus_phage_prot-like"/>
</dbReference>
<dbReference type="RefSeq" id="WP_155702103.1">
    <property type="nucleotide sequence ID" value="NZ_CP034235.1"/>
</dbReference>
<gene>
    <name evidence="2" type="ORF">EHS13_20000</name>
</gene>